<dbReference type="PANTHER" id="PTHR46825:SF7">
    <property type="entry name" value="D-ALANYL-D-ALANINE CARBOXYPEPTIDASE"/>
    <property type="match status" value="1"/>
</dbReference>
<keyword evidence="5" id="KW-1185">Reference proteome</keyword>
<dbReference type="Gene3D" id="3.40.710.10">
    <property type="entry name" value="DD-peptidase/beta-lactamase superfamily"/>
    <property type="match status" value="1"/>
</dbReference>
<evidence type="ECO:0000256" key="2">
    <source>
        <dbReference type="SAM" id="SignalP"/>
    </source>
</evidence>
<dbReference type="PANTHER" id="PTHR46825">
    <property type="entry name" value="D-ALANYL-D-ALANINE-CARBOXYPEPTIDASE/ENDOPEPTIDASE AMPH"/>
    <property type="match status" value="1"/>
</dbReference>
<feature type="domain" description="Beta-lactamase-related" evidence="3">
    <location>
        <begin position="58"/>
        <end position="391"/>
    </location>
</feature>
<dbReference type="InterPro" id="IPR001466">
    <property type="entry name" value="Beta-lactam-related"/>
</dbReference>
<comment type="caution">
    <text evidence="4">The sequence shown here is derived from an EMBL/GenBank/DDBJ whole genome shotgun (WGS) entry which is preliminary data.</text>
</comment>
<dbReference type="EMBL" id="BNBO01000013">
    <property type="protein sequence ID" value="GHH70021.1"/>
    <property type="molecule type" value="Genomic_DNA"/>
</dbReference>
<name>A0A919FQC2_9ACTN</name>
<dbReference type="Proteomes" id="UP000617734">
    <property type="component" value="Unassembled WGS sequence"/>
</dbReference>
<feature type="signal peptide" evidence="2">
    <location>
        <begin position="1"/>
        <end position="33"/>
    </location>
</feature>
<sequence>MNSSAHRTRWTTLAAAAALVAAVVAGAGTPALAAGPATAGHPSAATAQPARPDRDALARTIADLPDEGITGALVRAGGRGGRWSGTAGDGVDPDGRFRIGSISKVFTATVVLQLAAEHRLALDAPVQRYLPGLLPADLPAVTVGQLLDHTSGLPGGSGLTSGDGSTGWFAAHRTDSWTPAEVVAAALAGPMSFAPGSAQQYNGINTFVAGMVVEKVTGRTFAQEVQTRIARPLGLRDTYVPAAGDTSLPDPSAHGYLTVPGPGAGDPGVRVDVTEQSPWPWAEGGMISSAPDLERFMTALFRGRLLPPAQQAELFTVPDVPNVRNKNCEIGPTAGRACFSMGLMSVTLPDGTLVWGKTGSRPGFTSGLFATRDLSRHVVYSFNPTGLNGEEFPHVWAVVTTAFGSGQAY</sequence>
<dbReference type="Pfam" id="PF00144">
    <property type="entry name" value="Beta-lactamase"/>
    <property type="match status" value="1"/>
</dbReference>
<evidence type="ECO:0000256" key="1">
    <source>
        <dbReference type="SAM" id="MobiDB-lite"/>
    </source>
</evidence>
<keyword evidence="2" id="KW-0732">Signal</keyword>
<dbReference type="GeneID" id="95353377"/>
<evidence type="ECO:0000259" key="3">
    <source>
        <dbReference type="Pfam" id="PF00144"/>
    </source>
</evidence>
<dbReference type="InterPro" id="IPR050491">
    <property type="entry name" value="AmpC-like"/>
</dbReference>
<dbReference type="SUPFAM" id="SSF56601">
    <property type="entry name" value="beta-lactamase/transpeptidase-like"/>
    <property type="match status" value="1"/>
</dbReference>
<reference evidence="4" key="2">
    <citation type="submission" date="2020-09" db="EMBL/GenBank/DDBJ databases">
        <authorList>
            <person name="Sun Q."/>
            <person name="Ohkuma M."/>
        </authorList>
    </citation>
    <scope>NUCLEOTIDE SEQUENCE</scope>
    <source>
        <strain evidence="4">JCM 4646</strain>
    </source>
</reference>
<feature type="chain" id="PRO_5037977817" evidence="2">
    <location>
        <begin position="34"/>
        <end position="409"/>
    </location>
</feature>
<dbReference type="InterPro" id="IPR006311">
    <property type="entry name" value="TAT_signal"/>
</dbReference>
<dbReference type="PROSITE" id="PS51318">
    <property type="entry name" value="TAT"/>
    <property type="match status" value="1"/>
</dbReference>
<dbReference type="RefSeq" id="WP_308438368.1">
    <property type="nucleotide sequence ID" value="NZ_BNBO01000013.1"/>
</dbReference>
<gene>
    <name evidence="4" type="ORF">GCM10018781_29300</name>
</gene>
<organism evidence="4 5">
    <name type="scientific">Kitasatospora indigofera</name>
    <dbReference type="NCBI Taxonomy" id="67307"/>
    <lineage>
        <taxon>Bacteria</taxon>
        <taxon>Bacillati</taxon>
        <taxon>Actinomycetota</taxon>
        <taxon>Actinomycetes</taxon>
        <taxon>Kitasatosporales</taxon>
        <taxon>Streptomycetaceae</taxon>
        <taxon>Kitasatospora</taxon>
    </lineage>
</organism>
<accession>A0A919FQC2</accession>
<proteinExistence type="predicted"/>
<feature type="region of interest" description="Disordered" evidence="1">
    <location>
        <begin position="33"/>
        <end position="53"/>
    </location>
</feature>
<reference evidence="4" key="1">
    <citation type="journal article" date="2014" name="Int. J. Syst. Evol. Microbiol.">
        <title>Complete genome sequence of Corynebacterium casei LMG S-19264T (=DSM 44701T), isolated from a smear-ripened cheese.</title>
        <authorList>
            <consortium name="US DOE Joint Genome Institute (JGI-PGF)"/>
            <person name="Walter F."/>
            <person name="Albersmeier A."/>
            <person name="Kalinowski J."/>
            <person name="Ruckert C."/>
        </authorList>
    </citation>
    <scope>NUCLEOTIDE SEQUENCE</scope>
    <source>
        <strain evidence="4">JCM 4646</strain>
    </source>
</reference>
<evidence type="ECO:0000313" key="4">
    <source>
        <dbReference type="EMBL" id="GHH70021.1"/>
    </source>
</evidence>
<evidence type="ECO:0000313" key="5">
    <source>
        <dbReference type="Proteomes" id="UP000617734"/>
    </source>
</evidence>
<protein>
    <submittedName>
        <fullName evidence="4">Peptidase</fullName>
    </submittedName>
</protein>
<dbReference type="InterPro" id="IPR012338">
    <property type="entry name" value="Beta-lactam/transpept-like"/>
</dbReference>
<dbReference type="AlphaFoldDB" id="A0A919FQC2"/>